<dbReference type="Proteomes" id="UP001268896">
    <property type="component" value="Unassembled WGS sequence"/>
</dbReference>
<evidence type="ECO:0000313" key="2">
    <source>
        <dbReference type="EMBL" id="MDT2965474.1"/>
    </source>
</evidence>
<dbReference type="PANTHER" id="PTHR47723:SF19">
    <property type="entry name" value="POLYNUCLEOTIDYL TRANSFERASE, RIBONUCLEASE H-LIKE SUPERFAMILY PROTEIN"/>
    <property type="match status" value="1"/>
</dbReference>
<dbReference type="PROSITE" id="PS50879">
    <property type="entry name" value="RNASE_H_1"/>
    <property type="match status" value="1"/>
</dbReference>
<accession>A0A1G9BWF6</accession>
<name>A0A1G9BWF6_ENTCA</name>
<reference evidence="5 6" key="1">
    <citation type="submission" date="2018-08" db="EMBL/GenBank/DDBJ databases">
        <title>A genome reference for cultivated species of the human gut microbiota.</title>
        <authorList>
            <person name="Zou Y."/>
            <person name="Xue W."/>
            <person name="Luo G."/>
        </authorList>
    </citation>
    <scope>NUCLEOTIDE SEQUENCE [LARGE SCALE GENOMIC DNA]</scope>
    <source>
        <strain evidence="5 6">AF48-16</strain>
    </source>
</reference>
<evidence type="ECO:0000313" key="4">
    <source>
        <dbReference type="EMBL" id="QGN29662.1"/>
    </source>
</evidence>
<dbReference type="InterPro" id="IPR012337">
    <property type="entry name" value="RNaseH-like_sf"/>
</dbReference>
<reference evidence="4 7" key="2">
    <citation type="submission" date="2019-11" db="EMBL/GenBank/DDBJ databases">
        <title>Detection and genome characteristic of a blood enterococcus casselifavus isolate from Zhengzhou,china.</title>
        <authorList>
            <person name="Wen P."/>
        </authorList>
    </citation>
    <scope>NUCLEOTIDE SEQUENCE [LARGE SCALE GENOMIC DNA]</scope>
    <source>
        <strain evidence="4 7">EC291</strain>
    </source>
</reference>
<dbReference type="GO" id="GO:0003676">
    <property type="term" value="F:nucleic acid binding"/>
    <property type="evidence" value="ECO:0007669"/>
    <property type="project" value="InterPro"/>
</dbReference>
<dbReference type="Proteomes" id="UP001253851">
    <property type="component" value="Unassembled WGS sequence"/>
</dbReference>
<protein>
    <submittedName>
        <fullName evidence="4">Reverse transcriptase-like protein</fullName>
    </submittedName>
    <submittedName>
        <fullName evidence="2 5">Ribonuclease HI</fullName>
    </submittedName>
</protein>
<dbReference type="OrthoDB" id="7845843at2"/>
<evidence type="ECO:0000313" key="5">
    <source>
        <dbReference type="EMBL" id="RHK07678.1"/>
    </source>
</evidence>
<dbReference type="EMBL" id="CP046123">
    <property type="protein sequence ID" value="QGN29662.1"/>
    <property type="molecule type" value="Genomic_DNA"/>
</dbReference>
<feature type="domain" description="RNase H type-1" evidence="1">
    <location>
        <begin position="1"/>
        <end position="128"/>
    </location>
</feature>
<sequence>MLKVYLDASTKGNPGPSGGGIVIVGTDLHEQIAFPLPDSTNHQAEFAVMVNALQLLIDKGLQEQTIMLYTDSKVVAQTIDKNYTKNPAFSDYLTEIQYLLKQFALAIIQWVPESQNKGADHLARQGLAKAMKLKDRRQ</sequence>
<gene>
    <name evidence="5" type="ORF">DW084_03120</name>
    <name evidence="4" type="ORF">GFU50_09135</name>
    <name evidence="2" type="ORF">P7I32_12725</name>
    <name evidence="3" type="ORF">P7I34_11485</name>
</gene>
<dbReference type="EMBL" id="JARQDZ010000005">
    <property type="protein sequence ID" value="MDT2983289.1"/>
    <property type="molecule type" value="Genomic_DNA"/>
</dbReference>
<organism evidence="5 6">
    <name type="scientific">Enterococcus casseliflavus</name>
    <name type="common">Enterococcus flavescens</name>
    <dbReference type="NCBI Taxonomy" id="37734"/>
    <lineage>
        <taxon>Bacteria</taxon>
        <taxon>Bacillati</taxon>
        <taxon>Bacillota</taxon>
        <taxon>Bacilli</taxon>
        <taxon>Lactobacillales</taxon>
        <taxon>Enterococcaceae</taxon>
        <taxon>Enterococcus</taxon>
    </lineage>
</organism>
<evidence type="ECO:0000313" key="6">
    <source>
        <dbReference type="Proteomes" id="UP000286288"/>
    </source>
</evidence>
<dbReference type="GO" id="GO:0004523">
    <property type="term" value="F:RNA-DNA hybrid ribonuclease activity"/>
    <property type="evidence" value="ECO:0007669"/>
    <property type="project" value="InterPro"/>
</dbReference>
<dbReference type="EMBL" id="JARQDV010000008">
    <property type="protein sequence ID" value="MDT2965474.1"/>
    <property type="molecule type" value="Genomic_DNA"/>
</dbReference>
<dbReference type="InterPro" id="IPR053151">
    <property type="entry name" value="RNase_H-like"/>
</dbReference>
<dbReference type="RefSeq" id="WP_005226128.1">
    <property type="nucleotide sequence ID" value="NZ_BAAAXK010000050.1"/>
</dbReference>
<dbReference type="Proteomes" id="UP000422837">
    <property type="component" value="Chromosome"/>
</dbReference>
<evidence type="ECO:0000313" key="8">
    <source>
        <dbReference type="Proteomes" id="UP001253851"/>
    </source>
</evidence>
<dbReference type="EMBL" id="QRMZ01000003">
    <property type="protein sequence ID" value="RHK07678.1"/>
    <property type="molecule type" value="Genomic_DNA"/>
</dbReference>
<evidence type="ECO:0000259" key="1">
    <source>
        <dbReference type="PROSITE" id="PS50879"/>
    </source>
</evidence>
<dbReference type="Gene3D" id="3.30.420.10">
    <property type="entry name" value="Ribonuclease H-like superfamily/Ribonuclease H"/>
    <property type="match status" value="1"/>
</dbReference>
<dbReference type="CDD" id="cd09279">
    <property type="entry name" value="RNase_HI_like"/>
    <property type="match status" value="1"/>
</dbReference>
<dbReference type="Proteomes" id="UP000286288">
    <property type="component" value="Unassembled WGS sequence"/>
</dbReference>
<dbReference type="PANTHER" id="PTHR47723">
    <property type="entry name" value="OS05G0353850 PROTEIN"/>
    <property type="match status" value="1"/>
</dbReference>
<reference evidence="2 8" key="3">
    <citation type="submission" date="2023-03" db="EMBL/GenBank/DDBJ databases">
        <authorList>
            <person name="Shen W."/>
            <person name="Cai J."/>
        </authorList>
    </citation>
    <scope>NUCLEOTIDE SEQUENCE</scope>
    <source>
        <strain evidence="3 8">B516</strain>
        <strain evidence="2">K72-2</strain>
    </source>
</reference>
<dbReference type="InterPro" id="IPR036397">
    <property type="entry name" value="RNaseH_sf"/>
</dbReference>
<proteinExistence type="predicted"/>
<dbReference type="SUPFAM" id="SSF53098">
    <property type="entry name" value="Ribonuclease H-like"/>
    <property type="match status" value="1"/>
</dbReference>
<dbReference type="InterPro" id="IPR002156">
    <property type="entry name" value="RNaseH_domain"/>
</dbReference>
<dbReference type="AlphaFoldDB" id="A0A1G9BWF6"/>
<dbReference type="Pfam" id="PF00075">
    <property type="entry name" value="RNase_H"/>
    <property type="match status" value="1"/>
</dbReference>
<evidence type="ECO:0000313" key="3">
    <source>
        <dbReference type="EMBL" id="MDT2983289.1"/>
    </source>
</evidence>
<evidence type="ECO:0000313" key="7">
    <source>
        <dbReference type="Proteomes" id="UP000422837"/>
    </source>
</evidence>